<evidence type="ECO:0000313" key="4">
    <source>
        <dbReference type="EMBL" id="AXE28145.1"/>
    </source>
</evidence>
<name>A0A344UB74_9ACTN</name>
<proteinExistence type="predicted"/>
<dbReference type="InterPro" id="IPR000551">
    <property type="entry name" value="MerR-type_HTH_dom"/>
</dbReference>
<evidence type="ECO:0000256" key="2">
    <source>
        <dbReference type="SAM" id="MobiDB-lite"/>
    </source>
</evidence>
<dbReference type="SMART" id="SM00422">
    <property type="entry name" value="HTH_MERR"/>
    <property type="match status" value="2"/>
</dbReference>
<dbReference type="RefSeq" id="WP_114059306.1">
    <property type="nucleotide sequence ID" value="NZ_CP030864.1"/>
</dbReference>
<dbReference type="InterPro" id="IPR009061">
    <property type="entry name" value="DNA-bd_dom_put_sf"/>
</dbReference>
<dbReference type="Gene3D" id="1.10.1660.10">
    <property type="match status" value="2"/>
</dbReference>
<reference evidence="4 5" key="1">
    <citation type="submission" date="2018-01" db="EMBL/GenBank/DDBJ databases">
        <title>Draft genome Sequence of streptomyces globosus LZH-48.</title>
        <authorList>
            <person name="Ran K."/>
            <person name="Li Z."/>
            <person name="Wei S."/>
            <person name="Dong R."/>
        </authorList>
    </citation>
    <scope>NUCLEOTIDE SEQUENCE [LARGE SCALE GENOMIC DNA]</scope>
    <source>
        <strain evidence="4 5">LZH-48</strain>
        <plasmid evidence="4 5">unnamed2</plasmid>
    </source>
</reference>
<dbReference type="PANTHER" id="PTHR30204:SF93">
    <property type="entry name" value="HTH MERR-TYPE DOMAIN-CONTAINING PROTEIN"/>
    <property type="match status" value="1"/>
</dbReference>
<dbReference type="OrthoDB" id="3826383at2"/>
<sequence length="267" mass="28358">MRPADLARGHGLSTQAVRNYERDGFLPPAERTPSGYRVYTTLHAAALRAFLALVAAYGHQPAGRIMNAVHRHALDDALDTVDRGHARLLRDRETLAAVRQAVGHLAAEPPPAPDRPAPEQPTFARPARAGGPLTVGELARRLGVTPATLRNWEAAGILDPARDTGTGYRVYREADGRDAELAHLLRRGGYPLDRIATVVRQIRATAGTGAATGPGADALTSALDDWQRRLTARGAAMLTAAARLADYLALRDGPARPDPAAAQPPAG</sequence>
<dbReference type="GO" id="GO:0003700">
    <property type="term" value="F:DNA-binding transcription factor activity"/>
    <property type="evidence" value="ECO:0007669"/>
    <property type="project" value="InterPro"/>
</dbReference>
<keyword evidence="4" id="KW-0614">Plasmid</keyword>
<dbReference type="KEGG" id="sgz:C0216_32160"/>
<evidence type="ECO:0000259" key="3">
    <source>
        <dbReference type="PROSITE" id="PS50937"/>
    </source>
</evidence>
<protein>
    <submittedName>
        <fullName evidence="4">MerR family transcriptional regulator</fullName>
    </submittedName>
</protein>
<feature type="compositionally biased region" description="Pro residues" evidence="2">
    <location>
        <begin position="108"/>
        <end position="119"/>
    </location>
</feature>
<dbReference type="SUPFAM" id="SSF46955">
    <property type="entry name" value="Putative DNA-binding domain"/>
    <property type="match status" value="2"/>
</dbReference>
<gene>
    <name evidence="4" type="ORF">C0216_32160</name>
</gene>
<evidence type="ECO:0000313" key="5">
    <source>
        <dbReference type="Proteomes" id="UP000252004"/>
    </source>
</evidence>
<feature type="region of interest" description="Disordered" evidence="2">
    <location>
        <begin position="106"/>
        <end position="130"/>
    </location>
</feature>
<dbReference type="Pfam" id="PF13411">
    <property type="entry name" value="MerR_1"/>
    <property type="match status" value="1"/>
</dbReference>
<feature type="domain" description="HTH merR-type" evidence="3">
    <location>
        <begin position="132"/>
        <end position="201"/>
    </location>
</feature>
<keyword evidence="5" id="KW-1185">Reference proteome</keyword>
<dbReference type="InterPro" id="IPR047057">
    <property type="entry name" value="MerR_fam"/>
</dbReference>
<dbReference type="Pfam" id="PF00376">
    <property type="entry name" value="MerR"/>
    <property type="match status" value="1"/>
</dbReference>
<dbReference type="PROSITE" id="PS00552">
    <property type="entry name" value="HTH_MERR_1"/>
    <property type="match status" value="1"/>
</dbReference>
<accession>A0A344UB74</accession>
<dbReference type="GO" id="GO:0003677">
    <property type="term" value="F:DNA binding"/>
    <property type="evidence" value="ECO:0007669"/>
    <property type="project" value="UniProtKB-KW"/>
</dbReference>
<dbReference type="EMBL" id="CP030864">
    <property type="protein sequence ID" value="AXE28145.1"/>
    <property type="molecule type" value="Genomic_DNA"/>
</dbReference>
<organism evidence="4 5">
    <name type="scientific">Streptomyces globosus</name>
    <dbReference type="NCBI Taxonomy" id="68209"/>
    <lineage>
        <taxon>Bacteria</taxon>
        <taxon>Bacillati</taxon>
        <taxon>Actinomycetota</taxon>
        <taxon>Actinomycetes</taxon>
        <taxon>Kitasatosporales</taxon>
        <taxon>Streptomycetaceae</taxon>
        <taxon>Streptomyces</taxon>
    </lineage>
</organism>
<evidence type="ECO:0000256" key="1">
    <source>
        <dbReference type="ARBA" id="ARBA00023125"/>
    </source>
</evidence>
<dbReference type="PANTHER" id="PTHR30204">
    <property type="entry name" value="REDOX-CYCLING DRUG-SENSING TRANSCRIPTIONAL ACTIVATOR SOXR"/>
    <property type="match status" value="1"/>
</dbReference>
<dbReference type="Proteomes" id="UP000252004">
    <property type="component" value="Plasmid unnamed2"/>
</dbReference>
<geneLocation type="plasmid" evidence="4 5">
    <name>unnamed2</name>
</geneLocation>
<dbReference type="PROSITE" id="PS50937">
    <property type="entry name" value="HTH_MERR_2"/>
    <property type="match status" value="2"/>
</dbReference>
<keyword evidence="1" id="KW-0238">DNA-binding</keyword>
<feature type="domain" description="HTH merR-type" evidence="3">
    <location>
        <begin position="1"/>
        <end position="40"/>
    </location>
</feature>
<dbReference type="AlphaFoldDB" id="A0A344UB74"/>